<keyword evidence="3" id="KW-0509">mRNA transport</keyword>
<feature type="compositionally biased region" description="Polar residues" evidence="8">
    <location>
        <begin position="138"/>
        <end position="147"/>
    </location>
</feature>
<sequence length="484" mass="50940">MPLSKLTQDVPESASASSQAPAPGALFGSTTQNTNTSTTKPTSLFGNTTSATTASQPQQTSSLFGAATNTATTQPQPSTSLFGSSAATSQPQQASGGLFGASTAPSQPQQTGSLFGGASQSQPQQPAQGGSLFGGLAQNRSQPQNAGSLFGANNNTTSTTTSQAGAAPSTSLFGSLSSNAQPANNMNGSGMFGQFAQQKPSLFGSLNQQPQNQGNPLGQLQHHPALGIGLTMGQSTTQQTVPGVRIDVSNLKGTTRFNDLQEDLQKTVEQVDRYIEEQQQRKKGVDSFMSGHSNMLESIPDDVKFVSRKYDGARTALESAAQAIESARVLVNQDADSARLSFRAIDNLKLPQQYHTSSFWSPRQQAPGTANTEADGQDLVGFFSKTADEMDDQMKKYQKNLTDIEQHMHGVSDGLGEQLQRMMATRNGGGAGSDEKIQELVAVLRDFEQGILKVAGDVGGAREGMTRLQLGDFMGQDGGHNGVY</sequence>
<dbReference type="GO" id="GO:0051028">
    <property type="term" value="P:mRNA transport"/>
    <property type="evidence" value="ECO:0007669"/>
    <property type="project" value="UniProtKB-KW"/>
</dbReference>
<evidence type="ECO:0000256" key="5">
    <source>
        <dbReference type="ARBA" id="ARBA00023010"/>
    </source>
</evidence>
<evidence type="ECO:0000256" key="3">
    <source>
        <dbReference type="ARBA" id="ARBA00022816"/>
    </source>
</evidence>
<accession>A0AAI8VWP8</accession>
<feature type="region of interest" description="Disordered" evidence="8">
    <location>
        <begin position="1"/>
        <end position="189"/>
    </location>
</feature>
<dbReference type="GO" id="GO:0015031">
    <property type="term" value="P:protein transport"/>
    <property type="evidence" value="ECO:0007669"/>
    <property type="project" value="UniProtKB-KW"/>
</dbReference>
<keyword evidence="6" id="KW-0906">Nuclear pore complex</keyword>
<dbReference type="InterPro" id="IPR024882">
    <property type="entry name" value="NUP58/p45/49"/>
</dbReference>
<dbReference type="GO" id="GO:0008139">
    <property type="term" value="F:nuclear localization sequence binding"/>
    <property type="evidence" value="ECO:0007669"/>
    <property type="project" value="InterPro"/>
</dbReference>
<dbReference type="AlphaFoldDB" id="A0AAI8VWP8"/>
<dbReference type="Proteomes" id="UP001295740">
    <property type="component" value="Unassembled WGS sequence"/>
</dbReference>
<comment type="subcellular location">
    <subcellularLocation>
        <location evidence="1">Nucleus</location>
        <location evidence="1">Nuclear pore complex</location>
    </subcellularLocation>
</comment>
<keyword evidence="4" id="KW-0653">Protein transport</keyword>
<organism evidence="9 10">
    <name type="scientific">Anthostomella pinea</name>
    <dbReference type="NCBI Taxonomy" id="933095"/>
    <lineage>
        <taxon>Eukaryota</taxon>
        <taxon>Fungi</taxon>
        <taxon>Dikarya</taxon>
        <taxon>Ascomycota</taxon>
        <taxon>Pezizomycotina</taxon>
        <taxon>Sordariomycetes</taxon>
        <taxon>Xylariomycetidae</taxon>
        <taxon>Xylariales</taxon>
        <taxon>Xylariaceae</taxon>
        <taxon>Anthostomella</taxon>
    </lineage>
</organism>
<dbReference type="PANTHER" id="PTHR13437:SF2">
    <property type="entry name" value="NUCLEOPORIN P58_P45"/>
    <property type="match status" value="1"/>
</dbReference>
<evidence type="ECO:0000256" key="8">
    <source>
        <dbReference type="SAM" id="MobiDB-lite"/>
    </source>
</evidence>
<dbReference type="Pfam" id="PF21121">
    <property type="entry name" value="Nup49_C"/>
    <property type="match status" value="1"/>
</dbReference>
<dbReference type="Pfam" id="PF13634">
    <property type="entry name" value="Nucleoporin_FG"/>
    <property type="match status" value="2"/>
</dbReference>
<keyword evidence="10" id="KW-1185">Reference proteome</keyword>
<feature type="compositionally biased region" description="Low complexity" evidence="8">
    <location>
        <begin position="13"/>
        <end position="96"/>
    </location>
</feature>
<reference evidence="9" key="1">
    <citation type="submission" date="2023-10" db="EMBL/GenBank/DDBJ databases">
        <authorList>
            <person name="Hackl T."/>
        </authorList>
    </citation>
    <scope>NUCLEOTIDE SEQUENCE</scope>
</reference>
<feature type="compositionally biased region" description="Low complexity" evidence="8">
    <location>
        <begin position="116"/>
        <end position="130"/>
    </location>
</feature>
<feature type="compositionally biased region" description="Low complexity" evidence="8">
    <location>
        <begin position="152"/>
        <end position="171"/>
    </location>
</feature>
<keyword evidence="7" id="KW-0539">Nucleus</keyword>
<evidence type="ECO:0000256" key="2">
    <source>
        <dbReference type="ARBA" id="ARBA00022448"/>
    </source>
</evidence>
<evidence type="ECO:0000313" key="9">
    <source>
        <dbReference type="EMBL" id="CAJ2512443.1"/>
    </source>
</evidence>
<comment type="caution">
    <text evidence="9">The sequence shown here is derived from an EMBL/GenBank/DDBJ whole genome shotgun (WGS) entry which is preliminary data.</text>
</comment>
<evidence type="ECO:0000256" key="1">
    <source>
        <dbReference type="ARBA" id="ARBA00004567"/>
    </source>
</evidence>
<evidence type="ECO:0000256" key="4">
    <source>
        <dbReference type="ARBA" id="ARBA00022927"/>
    </source>
</evidence>
<dbReference type="InterPro" id="IPR025574">
    <property type="entry name" value="Nucleoporin_FG_rpt"/>
</dbReference>
<name>A0AAI8VWP8_9PEZI</name>
<protein>
    <submittedName>
        <fullName evidence="9">Uu.00g054580.m01.CDS01</fullName>
    </submittedName>
</protein>
<dbReference type="PANTHER" id="PTHR13437">
    <property type="entry name" value="NUCLEOPORIN P58/P45 NUCLEOPORIN-LIKE PROTEIN 1"/>
    <property type="match status" value="1"/>
</dbReference>
<keyword evidence="5" id="KW-0811">Translocation</keyword>
<feature type="compositionally biased region" description="Polar residues" evidence="8">
    <location>
        <begin position="172"/>
        <end position="188"/>
    </location>
</feature>
<feature type="compositionally biased region" description="Polar residues" evidence="8">
    <location>
        <begin position="103"/>
        <end position="113"/>
    </location>
</feature>
<dbReference type="EMBL" id="CAUWAG010000019">
    <property type="protein sequence ID" value="CAJ2512443.1"/>
    <property type="molecule type" value="Genomic_DNA"/>
</dbReference>
<evidence type="ECO:0000256" key="7">
    <source>
        <dbReference type="ARBA" id="ARBA00023242"/>
    </source>
</evidence>
<evidence type="ECO:0000313" key="10">
    <source>
        <dbReference type="Proteomes" id="UP001295740"/>
    </source>
</evidence>
<gene>
    <name evidence="9" type="ORF">KHLLAP_LOCUS12911</name>
</gene>
<evidence type="ECO:0000256" key="6">
    <source>
        <dbReference type="ARBA" id="ARBA00023132"/>
    </source>
</evidence>
<proteinExistence type="predicted"/>
<dbReference type="GO" id="GO:0005643">
    <property type="term" value="C:nuclear pore"/>
    <property type="evidence" value="ECO:0007669"/>
    <property type="project" value="UniProtKB-SubCell"/>
</dbReference>
<dbReference type="GO" id="GO:0017056">
    <property type="term" value="F:structural constituent of nuclear pore"/>
    <property type="evidence" value="ECO:0007669"/>
    <property type="project" value="InterPro"/>
</dbReference>
<keyword evidence="2" id="KW-0813">Transport</keyword>